<keyword evidence="3" id="KW-1185">Reference proteome</keyword>
<proteinExistence type="predicted"/>
<dbReference type="PANTHER" id="PTHR10357:SF179">
    <property type="entry name" value="NEUTRAL AND BASIC AMINO ACID TRANSPORT PROTEIN RBAT"/>
    <property type="match status" value="1"/>
</dbReference>
<organism evidence="2 3">
    <name type="scientific">Salipaludibacillus agaradhaerens</name>
    <name type="common">Bacillus agaradhaerens</name>
    <dbReference type="NCBI Taxonomy" id="76935"/>
    <lineage>
        <taxon>Bacteria</taxon>
        <taxon>Bacillati</taxon>
        <taxon>Bacillota</taxon>
        <taxon>Bacilli</taxon>
        <taxon>Bacillales</taxon>
        <taxon>Bacillaceae</taxon>
    </lineage>
</organism>
<gene>
    <name evidence="2" type="ORF">HXA33_15885</name>
</gene>
<accession>A0A9Q4B474</accession>
<dbReference type="EMBL" id="JABXYM010000001">
    <property type="protein sequence ID" value="MCR6098019.1"/>
    <property type="molecule type" value="Genomic_DNA"/>
</dbReference>
<dbReference type="GO" id="GO:0004556">
    <property type="term" value="F:alpha-amylase activity"/>
    <property type="evidence" value="ECO:0007669"/>
    <property type="project" value="TreeGrafter"/>
</dbReference>
<evidence type="ECO:0000259" key="1">
    <source>
        <dbReference type="SMART" id="SM00642"/>
    </source>
</evidence>
<dbReference type="Gene3D" id="3.20.20.80">
    <property type="entry name" value="Glycosidases"/>
    <property type="match status" value="1"/>
</dbReference>
<dbReference type="RefSeq" id="WP_257822398.1">
    <property type="nucleotide sequence ID" value="NZ_JABXYM010000001.1"/>
</dbReference>
<reference evidence="2" key="1">
    <citation type="submission" date="2020-06" db="EMBL/GenBank/DDBJ databases">
        <title>Insight into the genomes of haloalkaliphilic bacilli from Kenyan soda lakes.</title>
        <authorList>
            <person name="Mwirichia R."/>
            <person name="Villamizar G.C."/>
            <person name="Poehlein A."/>
            <person name="Mugweru J."/>
            <person name="Kipnyargis A."/>
            <person name="Kiplimo D."/>
            <person name="Orwa P."/>
            <person name="Daniel R."/>
        </authorList>
    </citation>
    <scope>NUCLEOTIDE SEQUENCE</scope>
    <source>
        <strain evidence="2">B1096_S55</strain>
    </source>
</reference>
<evidence type="ECO:0000313" key="3">
    <source>
        <dbReference type="Proteomes" id="UP001057753"/>
    </source>
</evidence>
<dbReference type="InterPro" id="IPR017853">
    <property type="entry name" value="GH"/>
</dbReference>
<dbReference type="GO" id="GO:0009313">
    <property type="term" value="P:oligosaccharide catabolic process"/>
    <property type="evidence" value="ECO:0007669"/>
    <property type="project" value="TreeGrafter"/>
</dbReference>
<dbReference type="SMART" id="SM00642">
    <property type="entry name" value="Aamy"/>
    <property type="match status" value="1"/>
</dbReference>
<name>A0A9Q4B474_SALAG</name>
<dbReference type="PANTHER" id="PTHR10357">
    <property type="entry name" value="ALPHA-AMYLASE FAMILY MEMBER"/>
    <property type="match status" value="1"/>
</dbReference>
<dbReference type="SUPFAM" id="SSF51445">
    <property type="entry name" value="(Trans)glycosidases"/>
    <property type="match status" value="1"/>
</dbReference>
<sequence>MSELTSSERKNFEQIYRFVEEKRLEKNKVDFWIPKIWNEIGYRDTEVEQSGQIKVNPFHYFFELFQYISDYSNNPNGKQTLEYREATIYSSLVRYTAAWDYNRDGHIESGTFLRMIILLPLLKKMGVNILYLLPINEYSDMHPKGDLGSPYAIKNYFHLDANLHDPLLDDLKGFTIHQEFKALVEACHMQGIKVVQDFIPKTAARNSALIYDHPDWFYWIYKKYESGFQPPKIPGLGVFEECTHDHLERVYTASETKEHLRKFSSSPDVINPELWNKLKKRSTQTGEDLLELIEKEFEITTAPAHSDWINDEQPVWTDITFLRFYLDEAPEVRPYLDSYQPPYVLFDTIKSNVFPGKMPNQLLWDLLEEVITFNLLEYGVDGFRIDIGHALPVSLLQHLFHIVREEKPDAILISEELFNKNHKRTFEYGYTMMLGSGWEMVTRLNKPDLIGYIKELPSLKLPIFACSETADTPRIVSRPGGVKLARAMAVFNYFLPNGVPFITTGQEVNERQPLNCGLSDNTDGESIPRAFFNKMIIDWNNQGAPAMIHLFKSLDTCKKKHRDLLRVENFFVADSPEELVIYGYENEEHVLLLCLNIGDQRSYVTLNQIVFSYFSYDMMIHTEEQIAKRSVNHNELIRINPLQAVIFSGMKSVE</sequence>
<dbReference type="Proteomes" id="UP001057753">
    <property type="component" value="Unassembled WGS sequence"/>
</dbReference>
<evidence type="ECO:0000313" key="2">
    <source>
        <dbReference type="EMBL" id="MCR6098019.1"/>
    </source>
</evidence>
<dbReference type="AlphaFoldDB" id="A0A9Q4B474"/>
<dbReference type="InterPro" id="IPR006047">
    <property type="entry name" value="GH13_cat_dom"/>
</dbReference>
<comment type="caution">
    <text evidence="2">The sequence shown here is derived from an EMBL/GenBank/DDBJ whole genome shotgun (WGS) entry which is preliminary data.</text>
</comment>
<protein>
    <submittedName>
        <fullName evidence="2">Alpha-amylase</fullName>
    </submittedName>
</protein>
<feature type="domain" description="Glycosyl hydrolase family 13 catalytic" evidence="1">
    <location>
        <begin position="59"/>
        <end position="539"/>
    </location>
</feature>